<dbReference type="Gene3D" id="1.25.40.90">
    <property type="match status" value="1"/>
</dbReference>
<evidence type="ECO:0000313" key="6">
    <source>
        <dbReference type="EMBL" id="EGG19335.1"/>
    </source>
</evidence>
<feature type="region of interest" description="Disordered" evidence="3">
    <location>
        <begin position="390"/>
        <end position="444"/>
    </location>
</feature>
<dbReference type="GO" id="GO:0003723">
    <property type="term" value="F:RNA binding"/>
    <property type="evidence" value="ECO:0007669"/>
    <property type="project" value="UniProtKB-UniRule"/>
</dbReference>
<evidence type="ECO:0000256" key="1">
    <source>
        <dbReference type="ARBA" id="ARBA00022884"/>
    </source>
</evidence>
<name>F4PYR9_CACFS</name>
<gene>
    <name evidence="6" type="ORF">DFA_02122</name>
</gene>
<organism evidence="6 7">
    <name type="scientific">Cavenderia fasciculata</name>
    <name type="common">Slime mold</name>
    <name type="synonym">Dictyostelium fasciculatum</name>
    <dbReference type="NCBI Taxonomy" id="261658"/>
    <lineage>
        <taxon>Eukaryota</taxon>
        <taxon>Amoebozoa</taxon>
        <taxon>Evosea</taxon>
        <taxon>Eumycetozoa</taxon>
        <taxon>Dictyostelia</taxon>
        <taxon>Acytosteliales</taxon>
        <taxon>Cavenderiaceae</taxon>
        <taxon>Cavenderia</taxon>
    </lineage>
</organism>
<dbReference type="SUPFAM" id="SSF54928">
    <property type="entry name" value="RNA-binding domain, RBD"/>
    <property type="match status" value="1"/>
</dbReference>
<dbReference type="EMBL" id="GL883015">
    <property type="protein sequence ID" value="EGG19335.1"/>
    <property type="molecule type" value="Genomic_DNA"/>
</dbReference>
<feature type="domain" description="CID" evidence="5">
    <location>
        <begin position="473"/>
        <end position="622"/>
    </location>
</feature>
<dbReference type="OMA" id="RCAFIKY"/>
<feature type="region of interest" description="Disordered" evidence="3">
    <location>
        <begin position="258"/>
        <end position="373"/>
    </location>
</feature>
<dbReference type="PANTHER" id="PTHR23189">
    <property type="entry name" value="RNA RECOGNITION MOTIF-CONTAINING"/>
    <property type="match status" value="1"/>
</dbReference>
<feature type="region of interest" description="Disordered" evidence="3">
    <location>
        <begin position="1"/>
        <end position="44"/>
    </location>
</feature>
<dbReference type="PROSITE" id="PS50102">
    <property type="entry name" value="RRM"/>
    <property type="match status" value="1"/>
</dbReference>
<feature type="compositionally biased region" description="Low complexity" evidence="3">
    <location>
        <begin position="258"/>
        <end position="276"/>
    </location>
</feature>
<accession>F4PYR9</accession>
<proteinExistence type="predicted"/>
<dbReference type="Pfam" id="PF00076">
    <property type="entry name" value="RRM_1"/>
    <property type="match status" value="1"/>
</dbReference>
<keyword evidence="7" id="KW-1185">Reference proteome</keyword>
<evidence type="ECO:0000259" key="4">
    <source>
        <dbReference type="PROSITE" id="PS50102"/>
    </source>
</evidence>
<keyword evidence="1 2" id="KW-0694">RNA-binding</keyword>
<sequence length="622" mass="66838">MDVDDKSGGGGNKAPATPTSSSSSSSNNVNLSSPPMNMVGSLHSPPMGLGAGPVGGVGAPTPEAFLNAYAAAAAAGAPLGYPPYMGPGQFTNPYDFTLFNRNAAVAAATGYYTRGVGVVGAPPGAFPPIGVHGGQFVNQQQVIIQPEVSKMWVGNLPQDTTEDELRVFFSPYGKIESIKVDYRCAFIKYTEHILAQNAIKATNGVLFKGNKIKVNWASIKVRGKMPQPSTTSPLLFGPPVGVVPLPNLQAATPPILAAAATTPSPPTNNAIAAGQHQQHHHQHQLMSEQQIQSPPSLSSASNSIKTISTPPSSATATTAAGTILSSSSNSLPTLLTTNPISPTQPSSSSLSTSVLSTNPSSSTTLSSSISSITTSSSSVQLSLDLKDSISKNSNSNNNNLNNSSGRINTNTNIAPQHHHPYHRPPPPPPPSQPSQQQQQATSSAHQLLHYNDFEEHVVSNKSKTLSISPYDKLLLEEKNHLLYLIDHLSTTYRSIKEAKDWILLHFRCYRSIISVISSYFQEVGLTLPPPQQQQQQPQQSTTKVLPLLYLVNDILHFGLLRRRSIEQIDIIAELTEPHLSTMFVTFHDEPTQNQNQAMTILDLWESKKVYPPKIVQSLKQLM</sequence>
<evidence type="ECO:0000313" key="7">
    <source>
        <dbReference type="Proteomes" id="UP000007797"/>
    </source>
</evidence>
<dbReference type="SMART" id="SM00360">
    <property type="entry name" value="RRM"/>
    <property type="match status" value="1"/>
</dbReference>
<dbReference type="KEGG" id="dfa:DFA_02122"/>
<protein>
    <recommendedName>
        <fullName evidence="8">RNA-binding region RNP-1 domain-containing protein</fullName>
    </recommendedName>
</protein>
<dbReference type="OrthoDB" id="272703at2759"/>
<dbReference type="GeneID" id="14871383"/>
<feature type="compositionally biased region" description="Low complexity" evidence="3">
    <location>
        <begin position="433"/>
        <end position="444"/>
    </location>
</feature>
<dbReference type="InterPro" id="IPR012677">
    <property type="entry name" value="Nucleotide-bd_a/b_plait_sf"/>
</dbReference>
<dbReference type="AlphaFoldDB" id="F4PYR9"/>
<feature type="compositionally biased region" description="Low complexity" evidence="3">
    <location>
        <begin position="390"/>
        <end position="410"/>
    </location>
</feature>
<feature type="compositionally biased region" description="Pro residues" evidence="3">
    <location>
        <begin position="423"/>
        <end position="432"/>
    </location>
</feature>
<evidence type="ECO:0000256" key="3">
    <source>
        <dbReference type="SAM" id="MobiDB-lite"/>
    </source>
</evidence>
<dbReference type="CDD" id="cd00590">
    <property type="entry name" value="RRM_SF"/>
    <property type="match status" value="1"/>
</dbReference>
<dbReference type="Proteomes" id="UP000007797">
    <property type="component" value="Unassembled WGS sequence"/>
</dbReference>
<dbReference type="Pfam" id="PF04818">
    <property type="entry name" value="CID"/>
    <property type="match status" value="1"/>
</dbReference>
<feature type="domain" description="RRM" evidence="4">
    <location>
        <begin position="149"/>
        <end position="219"/>
    </location>
</feature>
<feature type="compositionally biased region" description="Low complexity" evidence="3">
    <location>
        <begin position="20"/>
        <end position="33"/>
    </location>
</feature>
<reference evidence="7" key="1">
    <citation type="journal article" date="2011" name="Genome Res.">
        <title>Phylogeny-wide analysis of social amoeba genomes highlights ancient origins for complex intercellular communication.</title>
        <authorList>
            <person name="Heidel A.J."/>
            <person name="Lawal H.M."/>
            <person name="Felder M."/>
            <person name="Schilde C."/>
            <person name="Helps N.R."/>
            <person name="Tunggal B."/>
            <person name="Rivero F."/>
            <person name="John U."/>
            <person name="Schleicher M."/>
            <person name="Eichinger L."/>
            <person name="Platzer M."/>
            <person name="Noegel A.A."/>
            <person name="Schaap P."/>
            <person name="Gloeckner G."/>
        </authorList>
    </citation>
    <scope>NUCLEOTIDE SEQUENCE [LARGE SCALE GENOMIC DNA]</scope>
    <source>
        <strain evidence="7">SH3</strain>
    </source>
</reference>
<dbReference type="InterPro" id="IPR035979">
    <property type="entry name" value="RBD_domain_sf"/>
</dbReference>
<evidence type="ECO:0008006" key="8">
    <source>
        <dbReference type="Google" id="ProtNLM"/>
    </source>
</evidence>
<evidence type="ECO:0000259" key="5">
    <source>
        <dbReference type="PROSITE" id="PS51391"/>
    </source>
</evidence>
<feature type="compositionally biased region" description="Low complexity" evidence="3">
    <location>
        <begin position="287"/>
        <end position="373"/>
    </location>
</feature>
<evidence type="ECO:0000256" key="2">
    <source>
        <dbReference type="PROSITE-ProRule" id="PRU00176"/>
    </source>
</evidence>
<dbReference type="RefSeq" id="XP_004357606.1">
    <property type="nucleotide sequence ID" value="XM_004357549.1"/>
</dbReference>
<dbReference type="InterPro" id="IPR000504">
    <property type="entry name" value="RRM_dom"/>
</dbReference>
<dbReference type="PROSITE" id="PS51391">
    <property type="entry name" value="CID"/>
    <property type="match status" value="1"/>
</dbReference>
<dbReference type="InterPro" id="IPR008942">
    <property type="entry name" value="ENTH_VHS"/>
</dbReference>
<dbReference type="Gene3D" id="3.30.70.330">
    <property type="match status" value="1"/>
</dbReference>
<dbReference type="InterPro" id="IPR006569">
    <property type="entry name" value="CID_dom"/>
</dbReference>